<feature type="non-terminal residue" evidence="2">
    <location>
        <position position="1"/>
    </location>
</feature>
<proteinExistence type="predicted"/>
<evidence type="ECO:0000256" key="1">
    <source>
        <dbReference type="SAM" id="Coils"/>
    </source>
</evidence>
<dbReference type="EMBL" id="CAJNON010001762">
    <property type="protein sequence ID" value="CAF1484077.1"/>
    <property type="molecule type" value="Genomic_DNA"/>
</dbReference>
<sequence length="661" mass="79493">IENETIKQRCIEKTNELTFMTNQLQQSQQDFHTYEKEHRYPNEEYFEYEQQKKSFDNELTTVVQNYEKLQKENEVLNELLNKCRCELEQNEKSNVVHKERLIQSTDEVKIYKQKLALLGDCFKTIVRKASESSEQWADITTHLDEYLLDLNDDVDKLYLFDERFEQSIKISVQLRGQYEDLVEQFLSLKTNAERLHFHIHKYKQKWLQINDENRHLRIETKHLRDKIENFHRIHTKNDEQEIILGQLRKELNYESQTRLETQRTIEQLKYTLDETTFERNQLIKNITIAHEKIEKFEHDISEYTNENHLLQETIQKLEKQLHIQNESLEQNEQYYQEKVIEKFEHDISEYTNENHLLQETIQKLEKQLHIQNESLEQNEQYYQEKINECESLLISLTETNNNSLHSLEHKTSELNTARTEIQTLKYEQTSTVSKLEKFEETNQEFKRHVSILERSIEEHKQLLRTREKELEQIKDEFEHTMLNSTPLNSNCAKQDTEISVLRMENASLNEELRLIRENLTHYHEEQRRARNDFNATLNLIQDSNSDICLNSDNNNNSNEILQTCIVQHVIDDTENLKLNDSLWFPLVQDGFTYEFNDPSNNQKKYKLMKAYSKQQQVLLNQLQAHVKFYESIFEQRYLPAIQYSTTSDIIDNDTQCNKDSL</sequence>
<dbReference type="OrthoDB" id="10417953at2759"/>
<feature type="coiled-coil region" evidence="1">
    <location>
        <begin position="286"/>
        <end position="525"/>
    </location>
</feature>
<dbReference type="AlphaFoldDB" id="A0A815RX32"/>
<protein>
    <submittedName>
        <fullName evidence="2">Uncharacterized protein</fullName>
    </submittedName>
</protein>
<organism evidence="2 3">
    <name type="scientific">Adineta steineri</name>
    <dbReference type="NCBI Taxonomy" id="433720"/>
    <lineage>
        <taxon>Eukaryota</taxon>
        <taxon>Metazoa</taxon>
        <taxon>Spiralia</taxon>
        <taxon>Gnathifera</taxon>
        <taxon>Rotifera</taxon>
        <taxon>Eurotatoria</taxon>
        <taxon>Bdelloidea</taxon>
        <taxon>Adinetida</taxon>
        <taxon>Adinetidae</taxon>
        <taxon>Adineta</taxon>
    </lineage>
</organism>
<evidence type="ECO:0000313" key="2">
    <source>
        <dbReference type="EMBL" id="CAF1484077.1"/>
    </source>
</evidence>
<comment type="caution">
    <text evidence="2">The sequence shown here is derived from an EMBL/GenBank/DDBJ whole genome shotgun (WGS) entry which is preliminary data.</text>
</comment>
<keyword evidence="1" id="KW-0175">Coiled coil</keyword>
<accession>A0A815RX32</accession>
<feature type="coiled-coil region" evidence="1">
    <location>
        <begin position="52"/>
        <end position="93"/>
    </location>
</feature>
<name>A0A815RX32_9BILA</name>
<reference evidence="2" key="1">
    <citation type="submission" date="2021-02" db="EMBL/GenBank/DDBJ databases">
        <authorList>
            <person name="Nowell W R."/>
        </authorList>
    </citation>
    <scope>NUCLEOTIDE SEQUENCE</scope>
</reference>
<evidence type="ECO:0000313" key="3">
    <source>
        <dbReference type="Proteomes" id="UP000663891"/>
    </source>
</evidence>
<dbReference type="Proteomes" id="UP000663891">
    <property type="component" value="Unassembled WGS sequence"/>
</dbReference>
<gene>
    <name evidence="2" type="ORF">VCS650_LOCUS41336</name>
</gene>